<protein>
    <submittedName>
        <fullName evidence="1">Uncharacterized protein</fullName>
    </submittedName>
</protein>
<dbReference type="EMBL" id="JANJYI010000005">
    <property type="protein sequence ID" value="KAK2648556.1"/>
    <property type="molecule type" value="Genomic_DNA"/>
</dbReference>
<accession>A0AAD9WZ54</accession>
<sequence>MTTVSQLKSPLDGWNVDLIRENFMDEDVAAIPSIRIRVLSLSDTKSWWKCLWRLEIPSKACRCRKDVQLAFHLEKDWTGGTGLLLVVIELDAAVVVKWINEGSIHRSDVGLDL</sequence>
<keyword evidence="2" id="KW-1185">Reference proteome</keyword>
<gene>
    <name evidence="1" type="ORF">Ddye_016045</name>
</gene>
<name>A0AAD9WZ54_9ROSI</name>
<dbReference type="Proteomes" id="UP001280121">
    <property type="component" value="Unassembled WGS sequence"/>
</dbReference>
<dbReference type="AlphaFoldDB" id="A0AAD9WZ54"/>
<reference evidence="1" key="1">
    <citation type="journal article" date="2023" name="Plant J.">
        <title>Genome sequences and population genomics provide insights into the demographic history, inbreeding, and mutation load of two 'living fossil' tree species of Dipteronia.</title>
        <authorList>
            <person name="Feng Y."/>
            <person name="Comes H.P."/>
            <person name="Chen J."/>
            <person name="Zhu S."/>
            <person name="Lu R."/>
            <person name="Zhang X."/>
            <person name="Li P."/>
            <person name="Qiu J."/>
            <person name="Olsen K.M."/>
            <person name="Qiu Y."/>
        </authorList>
    </citation>
    <scope>NUCLEOTIDE SEQUENCE</scope>
    <source>
        <strain evidence="1">KIB01</strain>
    </source>
</reference>
<evidence type="ECO:0000313" key="1">
    <source>
        <dbReference type="EMBL" id="KAK2648556.1"/>
    </source>
</evidence>
<comment type="caution">
    <text evidence="1">The sequence shown here is derived from an EMBL/GenBank/DDBJ whole genome shotgun (WGS) entry which is preliminary data.</text>
</comment>
<organism evidence="1 2">
    <name type="scientific">Dipteronia dyeriana</name>
    <dbReference type="NCBI Taxonomy" id="168575"/>
    <lineage>
        <taxon>Eukaryota</taxon>
        <taxon>Viridiplantae</taxon>
        <taxon>Streptophyta</taxon>
        <taxon>Embryophyta</taxon>
        <taxon>Tracheophyta</taxon>
        <taxon>Spermatophyta</taxon>
        <taxon>Magnoliopsida</taxon>
        <taxon>eudicotyledons</taxon>
        <taxon>Gunneridae</taxon>
        <taxon>Pentapetalae</taxon>
        <taxon>rosids</taxon>
        <taxon>malvids</taxon>
        <taxon>Sapindales</taxon>
        <taxon>Sapindaceae</taxon>
        <taxon>Hippocastanoideae</taxon>
        <taxon>Acereae</taxon>
        <taxon>Dipteronia</taxon>
    </lineage>
</organism>
<evidence type="ECO:0000313" key="2">
    <source>
        <dbReference type="Proteomes" id="UP001280121"/>
    </source>
</evidence>
<proteinExistence type="predicted"/>